<proteinExistence type="predicted"/>
<feature type="region of interest" description="Disordered" evidence="1">
    <location>
        <begin position="46"/>
        <end position="82"/>
    </location>
</feature>
<accession>A0A645HYH9</accession>
<gene>
    <name evidence="2" type="ORF">SDC9_191206</name>
</gene>
<dbReference type="EMBL" id="VSSQ01102167">
    <property type="protein sequence ID" value="MPN43646.1"/>
    <property type="molecule type" value="Genomic_DNA"/>
</dbReference>
<protein>
    <submittedName>
        <fullName evidence="2">Uncharacterized protein</fullName>
    </submittedName>
</protein>
<comment type="caution">
    <text evidence="2">The sequence shown here is derived from an EMBL/GenBank/DDBJ whole genome shotgun (WGS) entry which is preliminary data.</text>
</comment>
<dbReference type="AlphaFoldDB" id="A0A645HYH9"/>
<feature type="region of interest" description="Disordered" evidence="1">
    <location>
        <begin position="103"/>
        <end position="135"/>
    </location>
</feature>
<feature type="compositionally biased region" description="Basic residues" evidence="1">
    <location>
        <begin position="111"/>
        <end position="120"/>
    </location>
</feature>
<reference evidence="2" key="1">
    <citation type="submission" date="2019-08" db="EMBL/GenBank/DDBJ databases">
        <authorList>
            <person name="Kucharzyk K."/>
            <person name="Murdoch R.W."/>
            <person name="Higgins S."/>
            <person name="Loffler F."/>
        </authorList>
    </citation>
    <scope>NUCLEOTIDE SEQUENCE</scope>
</reference>
<name>A0A645HYH9_9ZZZZ</name>
<sequence>MHASKHGSTNDRTHAHVNQVRQDRRHHGSAGGHHAVQPVFYKGHAMHQQTAAHQEHGSSADDGQQAHQPRRAGDQAAAQRTRGAAALGLEPFAHIVHTHDAGHDAVDKHGDRQRHGHQHQKLLQQRLGGDGSQRNRHDFRGKDEIGANGALDLILFVSGGIHRLFLGRAYG</sequence>
<organism evidence="2">
    <name type="scientific">bioreactor metagenome</name>
    <dbReference type="NCBI Taxonomy" id="1076179"/>
    <lineage>
        <taxon>unclassified sequences</taxon>
        <taxon>metagenomes</taxon>
        <taxon>ecological metagenomes</taxon>
    </lineage>
</organism>
<evidence type="ECO:0000313" key="2">
    <source>
        <dbReference type="EMBL" id="MPN43646.1"/>
    </source>
</evidence>
<evidence type="ECO:0000256" key="1">
    <source>
        <dbReference type="SAM" id="MobiDB-lite"/>
    </source>
</evidence>